<dbReference type="EMBL" id="CM023477">
    <property type="protein sequence ID" value="KAH7937021.1"/>
    <property type="molecule type" value="Genomic_DNA"/>
</dbReference>
<name>A0ACB8C7W6_DERSI</name>
<sequence length="195" mass="21830">MSQRFDVLEGRVALLENASKDARPAGARPVKSKPCSRPPAAKNSCRENSTLNVVDREALIIVRDFGAPHFAWAYTIENDKGRNLRTYAQHEGLTLITNPQDPTRMGNSVNRDTTPDLTFIKNIANPKWTYTNITLGSDHCIANTMLQAGLRDATTTRLEEHQRKDNVDRDAPITEGEIRYELGRLNPKSTRVSTV</sequence>
<evidence type="ECO:0000313" key="1">
    <source>
        <dbReference type="EMBL" id="KAH7937021.1"/>
    </source>
</evidence>
<organism evidence="1 2">
    <name type="scientific">Dermacentor silvarum</name>
    <name type="common">Tick</name>
    <dbReference type="NCBI Taxonomy" id="543639"/>
    <lineage>
        <taxon>Eukaryota</taxon>
        <taxon>Metazoa</taxon>
        <taxon>Ecdysozoa</taxon>
        <taxon>Arthropoda</taxon>
        <taxon>Chelicerata</taxon>
        <taxon>Arachnida</taxon>
        <taxon>Acari</taxon>
        <taxon>Parasitiformes</taxon>
        <taxon>Ixodida</taxon>
        <taxon>Ixodoidea</taxon>
        <taxon>Ixodidae</taxon>
        <taxon>Rhipicephalinae</taxon>
        <taxon>Dermacentor</taxon>
    </lineage>
</organism>
<keyword evidence="2" id="KW-1185">Reference proteome</keyword>
<evidence type="ECO:0000313" key="2">
    <source>
        <dbReference type="Proteomes" id="UP000821865"/>
    </source>
</evidence>
<protein>
    <submittedName>
        <fullName evidence="1">Uncharacterized protein</fullName>
    </submittedName>
</protein>
<comment type="caution">
    <text evidence="1">The sequence shown here is derived from an EMBL/GenBank/DDBJ whole genome shotgun (WGS) entry which is preliminary data.</text>
</comment>
<accession>A0ACB8C7W6</accession>
<dbReference type="Proteomes" id="UP000821865">
    <property type="component" value="Chromosome 8"/>
</dbReference>
<proteinExistence type="predicted"/>
<gene>
    <name evidence="1" type="ORF">HPB49_007420</name>
</gene>
<reference evidence="1" key="1">
    <citation type="submission" date="2020-05" db="EMBL/GenBank/DDBJ databases">
        <title>Large-scale comparative analyses of tick genomes elucidate their genetic diversity and vector capacities.</title>
        <authorList>
            <person name="Jia N."/>
            <person name="Wang J."/>
            <person name="Shi W."/>
            <person name="Du L."/>
            <person name="Sun Y."/>
            <person name="Zhan W."/>
            <person name="Jiang J."/>
            <person name="Wang Q."/>
            <person name="Zhang B."/>
            <person name="Ji P."/>
            <person name="Sakyi L.B."/>
            <person name="Cui X."/>
            <person name="Yuan T."/>
            <person name="Jiang B."/>
            <person name="Yang W."/>
            <person name="Lam T.T.-Y."/>
            <person name="Chang Q."/>
            <person name="Ding S."/>
            <person name="Wang X."/>
            <person name="Zhu J."/>
            <person name="Ruan X."/>
            <person name="Zhao L."/>
            <person name="Wei J."/>
            <person name="Que T."/>
            <person name="Du C."/>
            <person name="Cheng J."/>
            <person name="Dai P."/>
            <person name="Han X."/>
            <person name="Huang E."/>
            <person name="Gao Y."/>
            <person name="Liu J."/>
            <person name="Shao H."/>
            <person name="Ye R."/>
            <person name="Li L."/>
            <person name="Wei W."/>
            <person name="Wang X."/>
            <person name="Wang C."/>
            <person name="Yang T."/>
            <person name="Huo Q."/>
            <person name="Li W."/>
            <person name="Guo W."/>
            <person name="Chen H."/>
            <person name="Zhou L."/>
            <person name="Ni X."/>
            <person name="Tian J."/>
            <person name="Zhou Y."/>
            <person name="Sheng Y."/>
            <person name="Liu T."/>
            <person name="Pan Y."/>
            <person name="Xia L."/>
            <person name="Li J."/>
            <person name="Zhao F."/>
            <person name="Cao W."/>
        </authorList>
    </citation>
    <scope>NUCLEOTIDE SEQUENCE</scope>
    <source>
        <strain evidence="1">Dsil-2018</strain>
    </source>
</reference>